<feature type="region of interest" description="Disordered" evidence="1">
    <location>
        <begin position="231"/>
        <end position="251"/>
    </location>
</feature>
<dbReference type="GO" id="GO:0005762">
    <property type="term" value="C:mitochondrial large ribosomal subunit"/>
    <property type="evidence" value="ECO:0007669"/>
    <property type="project" value="TreeGrafter"/>
</dbReference>
<dbReference type="Pfam" id="PF12824">
    <property type="entry name" value="MRP-L20"/>
    <property type="match status" value="1"/>
</dbReference>
<sequence>MSTTLPIRRSIGRAASNCLSTRPSRSLHPSPSSLIPLYHHPHHPSTQQRRHEATARRLTKKHRVPAAPAFANTTQPQDHIIYNPPSSAPNVYHTPLKFLPKSDRRRELLLAQQRAAQAAAAAYKPSSPFSTASPAASALASLSASAGTEAAPTPRLPPPVRAPYEKKYHLTPPQLDEMRKLRARDPRKWTRVKLAEKFECSQFFVSLVCQAPQIKAERDAELENIKKRWGRQKTMAREDRVKRKESWGRDA</sequence>
<name>R7Z332_CONA1</name>
<dbReference type="STRING" id="1168221.R7Z332"/>
<feature type="region of interest" description="Disordered" evidence="1">
    <location>
        <begin position="147"/>
        <end position="173"/>
    </location>
</feature>
<dbReference type="PANTHER" id="PTHR28266">
    <property type="entry name" value="54S RIBOSOMAL PROTEIN L20, MITOCHONDRIAL"/>
    <property type="match status" value="1"/>
</dbReference>
<dbReference type="GO" id="GO:0003735">
    <property type="term" value="F:structural constituent of ribosome"/>
    <property type="evidence" value="ECO:0007669"/>
    <property type="project" value="TreeGrafter"/>
</dbReference>
<dbReference type="eggNOG" id="ENOG502S0A4">
    <property type="taxonomic scope" value="Eukaryota"/>
</dbReference>
<dbReference type="RefSeq" id="XP_007783879.1">
    <property type="nucleotide sequence ID" value="XM_007785689.1"/>
</dbReference>
<feature type="region of interest" description="Disordered" evidence="1">
    <location>
        <begin position="16"/>
        <end position="54"/>
    </location>
</feature>
<protein>
    <submittedName>
        <fullName evidence="2">Uncharacterized protein</fullName>
    </submittedName>
</protein>
<dbReference type="InterPro" id="IPR024388">
    <property type="entry name" value="Ribosomal_mL58"/>
</dbReference>
<gene>
    <name evidence="2" type="ORF">W97_07820</name>
</gene>
<dbReference type="HOGENOM" id="CLU_089054_0_0_1"/>
<organism evidence="2 3">
    <name type="scientific">Coniosporium apollinis (strain CBS 100218)</name>
    <name type="common">Rock-inhabiting black yeast</name>
    <dbReference type="NCBI Taxonomy" id="1168221"/>
    <lineage>
        <taxon>Eukaryota</taxon>
        <taxon>Fungi</taxon>
        <taxon>Dikarya</taxon>
        <taxon>Ascomycota</taxon>
        <taxon>Pezizomycotina</taxon>
        <taxon>Dothideomycetes</taxon>
        <taxon>Dothideomycetes incertae sedis</taxon>
        <taxon>Coniosporium</taxon>
    </lineage>
</organism>
<keyword evidence="3" id="KW-1185">Reference proteome</keyword>
<accession>R7Z332</accession>
<reference evidence="3" key="1">
    <citation type="submission" date="2012-06" db="EMBL/GenBank/DDBJ databases">
        <title>The genome sequence of Coniosporium apollinis CBS 100218.</title>
        <authorList>
            <consortium name="The Broad Institute Genome Sequencing Platform"/>
            <person name="Cuomo C."/>
            <person name="Gorbushina A."/>
            <person name="Noack S."/>
            <person name="Walker B."/>
            <person name="Young S.K."/>
            <person name="Zeng Q."/>
            <person name="Gargeya S."/>
            <person name="Fitzgerald M."/>
            <person name="Haas B."/>
            <person name="Abouelleil A."/>
            <person name="Alvarado L."/>
            <person name="Arachchi H.M."/>
            <person name="Berlin A.M."/>
            <person name="Chapman S.B."/>
            <person name="Goldberg J."/>
            <person name="Griggs A."/>
            <person name="Gujja S."/>
            <person name="Hansen M."/>
            <person name="Howarth C."/>
            <person name="Imamovic A."/>
            <person name="Larimer J."/>
            <person name="McCowan C."/>
            <person name="Montmayeur A."/>
            <person name="Murphy C."/>
            <person name="Neiman D."/>
            <person name="Pearson M."/>
            <person name="Priest M."/>
            <person name="Roberts A."/>
            <person name="Saif S."/>
            <person name="Shea T."/>
            <person name="Sisk P."/>
            <person name="Sykes S."/>
            <person name="Wortman J."/>
            <person name="Nusbaum C."/>
            <person name="Birren B."/>
        </authorList>
    </citation>
    <scope>NUCLEOTIDE SEQUENCE [LARGE SCALE GENOMIC DNA]</scope>
    <source>
        <strain evidence="3">CBS 100218</strain>
    </source>
</reference>
<evidence type="ECO:0000313" key="2">
    <source>
        <dbReference type="EMBL" id="EON68562.1"/>
    </source>
</evidence>
<proteinExistence type="predicted"/>
<dbReference type="OMA" id="NHESEGA"/>
<dbReference type="AlphaFoldDB" id="R7Z332"/>
<dbReference type="PANTHER" id="PTHR28266:SF1">
    <property type="entry name" value="LARGE RIBOSOMAL SUBUNIT PROTEIN ML58"/>
    <property type="match status" value="1"/>
</dbReference>
<dbReference type="EMBL" id="JH767598">
    <property type="protein sequence ID" value="EON68562.1"/>
    <property type="molecule type" value="Genomic_DNA"/>
</dbReference>
<dbReference type="OrthoDB" id="6021263at2759"/>
<dbReference type="GeneID" id="19905131"/>
<feature type="compositionally biased region" description="Basic and acidic residues" evidence="1">
    <location>
        <begin position="235"/>
        <end position="251"/>
    </location>
</feature>
<evidence type="ECO:0000313" key="3">
    <source>
        <dbReference type="Proteomes" id="UP000016924"/>
    </source>
</evidence>
<dbReference type="Proteomes" id="UP000016924">
    <property type="component" value="Unassembled WGS sequence"/>
</dbReference>
<feature type="compositionally biased region" description="Low complexity" evidence="1">
    <location>
        <begin position="23"/>
        <end position="38"/>
    </location>
</feature>
<evidence type="ECO:0000256" key="1">
    <source>
        <dbReference type="SAM" id="MobiDB-lite"/>
    </source>
</evidence>